<dbReference type="SMART" id="SM01008">
    <property type="entry name" value="Ald_Xan_dh_C"/>
    <property type="match status" value="1"/>
</dbReference>
<dbReference type="PANTHER" id="PTHR11908">
    <property type="entry name" value="XANTHINE DEHYDROGENASE"/>
    <property type="match status" value="1"/>
</dbReference>
<dbReference type="InterPro" id="IPR008274">
    <property type="entry name" value="AldOxase/xan_DH_MoCoBD1"/>
</dbReference>
<dbReference type="InterPro" id="IPR000674">
    <property type="entry name" value="Ald_Oxase/Xan_DH_a/b"/>
</dbReference>
<dbReference type="InterPro" id="IPR037165">
    <property type="entry name" value="AldOxase/xan_DH_Mopterin-bd_sf"/>
</dbReference>
<dbReference type="EMBL" id="JBHPKH010000002">
    <property type="protein sequence ID" value="MFC1572031.1"/>
    <property type="molecule type" value="Genomic_DNA"/>
</dbReference>
<dbReference type="SUPFAM" id="SSF56003">
    <property type="entry name" value="Molybdenum cofactor-binding domain"/>
    <property type="match status" value="1"/>
</dbReference>
<organism evidence="2 3">
    <name type="scientific">Eiseniibacteriota bacterium</name>
    <dbReference type="NCBI Taxonomy" id="2212470"/>
    <lineage>
        <taxon>Bacteria</taxon>
        <taxon>Candidatus Eiseniibacteriota</taxon>
    </lineage>
</organism>
<evidence type="ECO:0000313" key="3">
    <source>
        <dbReference type="Proteomes" id="UP001593833"/>
    </source>
</evidence>
<protein>
    <submittedName>
        <fullName evidence="2">Xanthine dehydrogenase family protein molybdopterin-binding subunit</fullName>
    </submittedName>
</protein>
<keyword evidence="3" id="KW-1185">Reference proteome</keyword>
<evidence type="ECO:0000313" key="2">
    <source>
        <dbReference type="EMBL" id="MFC1572031.1"/>
    </source>
</evidence>
<reference evidence="2 3" key="1">
    <citation type="submission" date="2024-09" db="EMBL/GenBank/DDBJ databases">
        <authorList>
            <person name="D'Angelo T."/>
        </authorList>
    </citation>
    <scope>NUCLEOTIDE SEQUENCE [LARGE SCALE GENOMIC DNA]</scope>
    <source>
        <strain evidence="2">SAG AM-320-E07</strain>
    </source>
</reference>
<gene>
    <name evidence="2" type="ORF">ACFL6M_00370</name>
</gene>
<dbReference type="InterPro" id="IPR036856">
    <property type="entry name" value="Ald_Oxase/Xan_DH_a/b_sf"/>
</dbReference>
<comment type="caution">
    <text evidence="2">The sequence shown here is derived from an EMBL/GenBank/DDBJ whole genome shotgun (WGS) entry which is preliminary data.</text>
</comment>
<dbReference type="SUPFAM" id="SSF54665">
    <property type="entry name" value="CO dehydrogenase molybdoprotein N-domain-like"/>
    <property type="match status" value="1"/>
</dbReference>
<sequence length="766" mass="83648">MTIIEKSTLIGKPIPKLDAPSKVTGEARYLQDIELPGMLHGKILRTDRVHARILSIDTTAAKALRGVHAVITAEDTPGVPLGHGRDNPPLKGDRVRCIRDEVAAVAAESEEIAAEAVRLIKVEYEDLPAVFSPADALKEGAPVIHDAHPNNIPFTFNYDHGDIAKGERESDTIVEDTFRLHFVTHCCMGVSGIIANFDSQGMLTLYSQTQMPFLFKRDLSRIIEVPPEKIRVIQPVIGGAFGSKLDIYPFEPICIFLAKATRRPVRLVYTREEEFLASPTRQPVELTLRSGVRKDGTLTFREVSTLHDNGGHTSWGATTPFVMMQTFSSLYRAEHCRYQTTVVYTNNPYSGAFRGYGNLQATFAVESHMDKLAAAVEMNPFEFRLHNAQECGETTPQGMIFQTCGLRDCLQLATDKSDFVRKHKEYAAGQQGPVKRGIGMASLLHVGGGAKIYHTDGCGTILKIDDYAKVTVMTGSSEIGQGSETVIAQFVAEELGLGVSQVEVINNDSEIRPWDVGVHASRTTFVAGNSALRAARKARQKLLQAAGPKLDANPEDLDLRGGHVVREDTGEALLELGKLIRALHFRDKHEIVVTSEYYEPPSVMQDKEFKGNVSPTYAFGTHVAEVEVDTQTGIVRVVKVTAVHDVGRVINKLGIEGQIEGGVVMGVGYATRENLVVDAGRVMNPSFRDYKLVTAPEIPEIDIACVETMDPYGPAGAKGIGEAPSICISPAIVNAVHNATGVRFYELPLTPEKVLRTLQSAQESGE</sequence>
<dbReference type="InterPro" id="IPR016208">
    <property type="entry name" value="Ald_Oxase/xanthine_DH-like"/>
</dbReference>
<name>A0ABV6YI62_UNCEI</name>
<dbReference type="Proteomes" id="UP001593833">
    <property type="component" value="Unassembled WGS sequence"/>
</dbReference>
<proteinExistence type="predicted"/>
<dbReference type="PANTHER" id="PTHR11908:SF157">
    <property type="entry name" value="XANTHINE DEHYDROGENASE SUBUNIT D-RELATED"/>
    <property type="match status" value="1"/>
</dbReference>
<dbReference type="Gene3D" id="3.30.365.10">
    <property type="entry name" value="Aldehyde oxidase/xanthine dehydrogenase, molybdopterin binding domain"/>
    <property type="match status" value="4"/>
</dbReference>
<accession>A0ABV6YI62</accession>
<dbReference type="Gene3D" id="3.90.1170.50">
    <property type="entry name" value="Aldehyde oxidase/xanthine dehydrogenase, a/b hammerhead"/>
    <property type="match status" value="1"/>
</dbReference>
<feature type="domain" description="Aldehyde oxidase/xanthine dehydrogenase a/b hammerhead" evidence="1">
    <location>
        <begin position="24"/>
        <end position="128"/>
    </location>
</feature>
<dbReference type="Pfam" id="PF01315">
    <property type="entry name" value="Ald_Xan_dh_C"/>
    <property type="match status" value="1"/>
</dbReference>
<dbReference type="InterPro" id="IPR046867">
    <property type="entry name" value="AldOxase/xan_DH_MoCoBD2"/>
</dbReference>
<dbReference type="Pfam" id="PF02738">
    <property type="entry name" value="MoCoBD_1"/>
    <property type="match status" value="1"/>
</dbReference>
<evidence type="ECO:0000259" key="1">
    <source>
        <dbReference type="SMART" id="SM01008"/>
    </source>
</evidence>
<dbReference type="Pfam" id="PF20256">
    <property type="entry name" value="MoCoBD_2"/>
    <property type="match status" value="1"/>
</dbReference>